<dbReference type="InterPro" id="IPR025558">
    <property type="entry name" value="DUF4283"/>
</dbReference>
<evidence type="ECO:0000256" key="2">
    <source>
        <dbReference type="SAM" id="MobiDB-lite"/>
    </source>
</evidence>
<name>A0A8T3A262_DENNO</name>
<dbReference type="OrthoDB" id="1734132at2759"/>
<dbReference type="InterPro" id="IPR001878">
    <property type="entry name" value="Znf_CCHC"/>
</dbReference>
<feature type="region of interest" description="Disordered" evidence="2">
    <location>
        <begin position="2142"/>
        <end position="2164"/>
    </location>
</feature>
<reference evidence="5" key="1">
    <citation type="journal article" date="2022" name="Front. Genet.">
        <title>Chromosome-Scale Assembly of the Dendrobium nobile Genome Provides Insights Into the Molecular Mechanism of the Biosynthesis of the Medicinal Active Ingredient of Dendrobium.</title>
        <authorList>
            <person name="Xu Q."/>
            <person name="Niu S.-C."/>
            <person name="Li K.-L."/>
            <person name="Zheng P.-J."/>
            <person name="Zhang X.-J."/>
            <person name="Jia Y."/>
            <person name="Liu Y."/>
            <person name="Niu Y.-X."/>
            <person name="Yu L.-H."/>
            <person name="Chen D.-F."/>
            <person name="Zhang G.-Q."/>
        </authorList>
    </citation>
    <scope>NUCLEOTIDE SEQUENCE</scope>
    <source>
        <tissue evidence="5">Leaf</tissue>
    </source>
</reference>
<feature type="domain" description="CCHC-type" evidence="3">
    <location>
        <begin position="330"/>
        <end position="345"/>
    </location>
</feature>
<dbReference type="InterPro" id="IPR000477">
    <property type="entry name" value="RT_dom"/>
</dbReference>
<dbReference type="Pfam" id="PF14111">
    <property type="entry name" value="DUF4283"/>
    <property type="match status" value="2"/>
</dbReference>
<dbReference type="InterPro" id="IPR044730">
    <property type="entry name" value="RNase_H-like_dom_plant"/>
</dbReference>
<dbReference type="PROSITE" id="PS50878">
    <property type="entry name" value="RT_POL"/>
    <property type="match status" value="1"/>
</dbReference>
<dbReference type="GO" id="GO:0003676">
    <property type="term" value="F:nucleic acid binding"/>
    <property type="evidence" value="ECO:0007669"/>
    <property type="project" value="InterPro"/>
</dbReference>
<dbReference type="CDD" id="cd06222">
    <property type="entry name" value="RNase_H_like"/>
    <property type="match status" value="1"/>
</dbReference>
<dbReference type="Gene3D" id="3.30.420.10">
    <property type="entry name" value="Ribonuclease H-like superfamily/Ribonuclease H"/>
    <property type="match status" value="1"/>
</dbReference>
<evidence type="ECO:0000256" key="1">
    <source>
        <dbReference type="PROSITE-ProRule" id="PRU00047"/>
    </source>
</evidence>
<gene>
    <name evidence="5" type="ORF">KFK09_028257</name>
</gene>
<dbReference type="EMBL" id="JAGYWB010000019">
    <property type="protein sequence ID" value="KAI0488426.1"/>
    <property type="molecule type" value="Genomic_DNA"/>
</dbReference>
<dbReference type="Proteomes" id="UP000829196">
    <property type="component" value="Unassembled WGS sequence"/>
</dbReference>
<keyword evidence="6" id="KW-1185">Reference proteome</keyword>
<evidence type="ECO:0000313" key="6">
    <source>
        <dbReference type="Proteomes" id="UP000829196"/>
    </source>
</evidence>
<feature type="compositionally biased region" description="Basic and acidic residues" evidence="2">
    <location>
        <begin position="1801"/>
        <end position="1810"/>
    </location>
</feature>
<dbReference type="InterPro" id="IPR036397">
    <property type="entry name" value="RNaseH_sf"/>
</dbReference>
<dbReference type="SMR" id="A0A8T3A262"/>
<dbReference type="PROSITE" id="PS50158">
    <property type="entry name" value="ZF_CCHC"/>
    <property type="match status" value="1"/>
</dbReference>
<dbReference type="Pfam" id="PF00078">
    <property type="entry name" value="RVT_1"/>
    <property type="match status" value="1"/>
</dbReference>
<accession>A0A8T3A262</accession>
<dbReference type="CDD" id="cd01650">
    <property type="entry name" value="RT_nLTR_like"/>
    <property type="match status" value="1"/>
</dbReference>
<evidence type="ECO:0000259" key="4">
    <source>
        <dbReference type="PROSITE" id="PS50878"/>
    </source>
</evidence>
<feature type="compositionally biased region" description="Basic and acidic residues" evidence="2">
    <location>
        <begin position="2143"/>
        <end position="2158"/>
    </location>
</feature>
<evidence type="ECO:0000259" key="3">
    <source>
        <dbReference type="PROSITE" id="PS50158"/>
    </source>
</evidence>
<dbReference type="SUPFAM" id="SSF56219">
    <property type="entry name" value="DNase I-like"/>
    <property type="match status" value="1"/>
</dbReference>
<dbReference type="GO" id="GO:0008270">
    <property type="term" value="F:zinc ion binding"/>
    <property type="evidence" value="ECO:0007669"/>
    <property type="project" value="UniProtKB-KW"/>
</dbReference>
<feature type="region of interest" description="Disordered" evidence="2">
    <location>
        <begin position="1792"/>
        <end position="1832"/>
    </location>
</feature>
<keyword evidence="1" id="KW-0479">Metal-binding</keyword>
<sequence length="2272" mass="259417">MATLRSNGRNSIGIVIKEGAIHNRRTTSVKGKGKSVLIENNVGKDYFVGNMNPGAAITESSASDNLILRVNNFSGVLDTLKGRKIGDELISVEGLKENVQVEEGCDVVENLKNKTNEVSEAWSKPKPIKLSFNKNMVERSEDGIAVKLNSDMELKNSQVLKISVVIKVLGNNVPFSVCSTELRKQWGKFGSIHFTSIGMDWILCSFQSSEAVDEVLNGGPWYINGFIVGMDRWTAAFDPNSLKGISAPVWVRFPCLPLYCWDEDNIARIASCLGTPMYVDGNTFRWSKREFVRVCVRIDLEKKLMNGVWVDGSAGRFFQRVEYEKMELLCYQCGRVGHKKELCPDNVLIGIQNQSLKEKEAGIEVGEEKMQKSNSSVTSFEYGPWIHVHFKNRAFNRGNFGRKNLKENRPDESFKNDLGKNKNEELDKKILVNKKTADDAKSVLVPDKIDELEKSLIQEKMETIVTNRFAVLNEDPEEICMVEQIKDQKNIEEDCGINKNCLDASSNATKVKLVKELKSLGPVKVEHKKKKRGARKKEASLYLKEIVRDHSIYFIGLMETKLANIDRKFIDYFMGKDWDYYHYPAMGTSGGIMVLWNKNMVSFDVREPSSQLIEEKRGGKRFLLSKGPKDMKSFMHLARVASDHSPIVLNMKDKIGGKEKVFKFEDTWRSYPAAKNIVYNSWKKKDYANDANWNTNDLVLLRNKIHELNVTLRRLSTWWNQRAKVKWHEEGDANSRFFHNFASARYNGNRINQIRDESNTTQVEEDQIEMVFTKFFEKKWQHRTCELSGWPIIEEIQKVHVEDLAMLNMEFSFQELQISVFQQGNNKSPGIDGVTCSFYKSYWSIVGDVLWNAVNHFFKSGILSKGWKDTLITLISKVKYPLIPSNYRPISLCQTNYKIVATMLVNRLKRIIDKMVYEEQAAFIPGRSISEHCLLAHEIFHKFRLSKNKKGLMAIKLDMEQAYDSMGWSTLHQVLEWYGFPTSFSNCIMECVVDTRFSIIINVKKSNWICAKSGFRQGCPLSPYLFILCSQLLSNSLEQRGKDLGICISPRGPKISHLLYADDVLILAHVSIILAKKVKKIVEEFCNWTGQRANVNKSQILFGKMVNYPLKKKITKIIGFKEIKEMKYLGIKISLRRSKITDFQDLLSMVMDKLNSWSKKSLSMGGKITLIESSLLYMPNFLITNSLVPKRVLYEIEKLCRSFLWHKNDGIKGMHYVGWNEICKPKCLGGLGLQSPLLRIGSLRSSLAWNFIQKQDSLLHKTLTSKYGDIMSDDHKVISSSAWKILWDGAKNLKNVIRWKVGKGNKISILNDAWLLDKSINRWPTYVDCIALEGKYIQQLHLPNGNWNSDMLGMAFHPELIALIVQVQIRITDEDKMELVKWCSGKTVAALVYEQILIDNFNFSDVDYFKWLWKLKLNKKVEIFWWRLGKAAIPTNLYLKNHRISLIDGCERGCQAVESYEHIMVHCKHMVEIIMKIRDLGIMIPVFNSLDECLIGLKKLSISNPGIAKAYCSVIYLSWKNRNYVKHGKEAIPPSMVASNALYLAVSKSSPYLSSWGTNLLRESSNTWCPPPKDWIKINLDASLLTSYLGGIGGVVRDHRGRLISAFGKKKIHWDVTQLELEAIITLKNFLQSWMLECKGMIIESDNVNIIRFIQKFLKKNNWPLGDANEQLIEVLCLLEKKVKGVRFSARFRRKEMESILYHTGLMESIFCEKKKKKMVALKANDSDTDSSGSESDDVALIMRQFKSFLRNKHKNNQRWNKGKGSKNFKNFNDIIYFKYWKPGHVKADCPTLKAHSSKKKREEKPNFKKDKNKKRFHKAFRADSTSNSSETEAEKEITNLCLMVDNHLCQSDQDKIDGAINHEVQQAKEDWGDVQVCESAVLGICKTVEGLDYVIPPQLRKPVVFGDSALYHIIRLELRRQWNQYGRFHMTLLGGGWVLCAFEDPEATDSLLNIGPWYVNGSIIRLDKWSPDFHPSSLKGLMALVWIRLPNLLCKAGIKSIYVGLLRRLNKWTRKADTERKLINDGVINDGVGSQAEKDGEIFGINRTSLKNADSRGGEKHVEVTPVPSANDEDIQAVYSEVNKKVMGIDSDDNLCNLNQYKVLNKLGEEGEIICNIYEATDFTKAPCSISVSRENVESLENESKEARFNHSEEGSNKVRKKGSKQLKGLGPIKLIPRNRKLKGEDKSLLNWPTFVNPLEGSNLSVDKFISNGVWNINELQNFFGEELVNMSTSIQIQAVIGEDRMELIHNVSGKTIAALASEAVEPNNSE</sequence>
<protein>
    <submittedName>
        <fullName evidence="5">Uncharacterized protein</fullName>
    </submittedName>
</protein>
<dbReference type="PANTHER" id="PTHR31635:SF196">
    <property type="entry name" value="REVERSE TRANSCRIPTASE DOMAIN-CONTAINING PROTEIN-RELATED"/>
    <property type="match status" value="1"/>
</dbReference>
<dbReference type="Pfam" id="PF13966">
    <property type="entry name" value="zf-RVT"/>
    <property type="match status" value="1"/>
</dbReference>
<comment type="caution">
    <text evidence="5">The sequence shown here is derived from an EMBL/GenBank/DDBJ whole genome shotgun (WGS) entry which is preliminary data.</text>
</comment>
<organism evidence="5 6">
    <name type="scientific">Dendrobium nobile</name>
    <name type="common">Orchid</name>
    <dbReference type="NCBI Taxonomy" id="94219"/>
    <lineage>
        <taxon>Eukaryota</taxon>
        <taxon>Viridiplantae</taxon>
        <taxon>Streptophyta</taxon>
        <taxon>Embryophyta</taxon>
        <taxon>Tracheophyta</taxon>
        <taxon>Spermatophyta</taxon>
        <taxon>Magnoliopsida</taxon>
        <taxon>Liliopsida</taxon>
        <taxon>Asparagales</taxon>
        <taxon>Orchidaceae</taxon>
        <taxon>Epidendroideae</taxon>
        <taxon>Malaxideae</taxon>
        <taxon>Dendrobiinae</taxon>
        <taxon>Dendrobium</taxon>
    </lineage>
</organism>
<proteinExistence type="predicted"/>
<dbReference type="PANTHER" id="PTHR31635">
    <property type="entry name" value="REVERSE TRANSCRIPTASE DOMAIN-CONTAINING PROTEIN-RELATED"/>
    <property type="match status" value="1"/>
</dbReference>
<dbReference type="InterPro" id="IPR036691">
    <property type="entry name" value="Endo/exonu/phosph_ase_sf"/>
</dbReference>
<keyword evidence="1" id="KW-0863">Zinc-finger</keyword>
<feature type="domain" description="Reverse transcriptase" evidence="4">
    <location>
        <begin position="856"/>
        <end position="1133"/>
    </location>
</feature>
<dbReference type="InterPro" id="IPR026960">
    <property type="entry name" value="RVT-Znf"/>
</dbReference>
<keyword evidence="1" id="KW-0862">Zinc</keyword>
<feature type="compositionally biased region" description="Basic residues" evidence="2">
    <location>
        <begin position="1811"/>
        <end position="1820"/>
    </location>
</feature>
<evidence type="ECO:0000313" key="5">
    <source>
        <dbReference type="EMBL" id="KAI0488426.1"/>
    </source>
</evidence>